<evidence type="ECO:0000259" key="13">
    <source>
        <dbReference type="Pfam" id="PF00370"/>
    </source>
</evidence>
<dbReference type="GO" id="GO:0019563">
    <property type="term" value="P:glycerol catabolic process"/>
    <property type="evidence" value="ECO:0007669"/>
    <property type="project" value="UniProtKB-UniPathway"/>
</dbReference>
<evidence type="ECO:0000256" key="9">
    <source>
        <dbReference type="ARBA" id="ARBA00043149"/>
    </source>
</evidence>
<keyword evidence="6 12" id="KW-0418">Kinase</keyword>
<dbReference type="PROSITE" id="PS00933">
    <property type="entry name" value="FGGY_KINASES_1"/>
    <property type="match status" value="1"/>
</dbReference>
<dbReference type="GO" id="GO:0005739">
    <property type="term" value="C:mitochondrion"/>
    <property type="evidence" value="ECO:0007669"/>
    <property type="project" value="TreeGrafter"/>
</dbReference>
<evidence type="ECO:0000256" key="6">
    <source>
        <dbReference type="ARBA" id="ARBA00022777"/>
    </source>
</evidence>
<comment type="similarity">
    <text evidence="2 12">Belongs to the FGGY kinase family.</text>
</comment>
<dbReference type="UniPathway" id="UPA00618">
    <property type="reaction ID" value="UER00672"/>
</dbReference>
<feature type="domain" description="Carbohydrate kinase FGGY N-terminal" evidence="13">
    <location>
        <begin position="24"/>
        <end position="278"/>
    </location>
</feature>
<dbReference type="AlphaFoldDB" id="A0A8D8ZJI6"/>
<evidence type="ECO:0000256" key="11">
    <source>
        <dbReference type="ARBA" id="ARBA00071571"/>
    </source>
</evidence>
<evidence type="ECO:0000256" key="12">
    <source>
        <dbReference type="RuleBase" id="RU003733"/>
    </source>
</evidence>
<evidence type="ECO:0000256" key="10">
    <source>
        <dbReference type="ARBA" id="ARBA00052101"/>
    </source>
</evidence>
<keyword evidence="7" id="KW-0319">Glycerol metabolism</keyword>
<evidence type="ECO:0000256" key="5">
    <source>
        <dbReference type="ARBA" id="ARBA00022741"/>
    </source>
</evidence>
<name>A0A8D8ZJI6_9HEMI</name>
<dbReference type="PROSITE" id="PS00445">
    <property type="entry name" value="FGGY_KINASES_2"/>
    <property type="match status" value="1"/>
</dbReference>
<evidence type="ECO:0000256" key="2">
    <source>
        <dbReference type="ARBA" id="ARBA00009156"/>
    </source>
</evidence>
<evidence type="ECO:0000259" key="14">
    <source>
        <dbReference type="Pfam" id="PF02782"/>
    </source>
</evidence>
<dbReference type="Pfam" id="PF00370">
    <property type="entry name" value="FGGY_N"/>
    <property type="match status" value="1"/>
</dbReference>
<comment type="catalytic activity">
    <reaction evidence="10">
        <text>glycerol + ATP = sn-glycerol 3-phosphate + ADP + H(+)</text>
        <dbReference type="Rhea" id="RHEA:21644"/>
        <dbReference type="ChEBI" id="CHEBI:15378"/>
        <dbReference type="ChEBI" id="CHEBI:17754"/>
        <dbReference type="ChEBI" id="CHEBI:30616"/>
        <dbReference type="ChEBI" id="CHEBI:57597"/>
        <dbReference type="ChEBI" id="CHEBI:456216"/>
        <dbReference type="EC" id="2.7.1.30"/>
    </reaction>
</comment>
<comment type="pathway">
    <text evidence="1">Polyol metabolism; glycerol degradation via glycerol kinase pathway; sn-glycerol 3-phosphate from glycerol: step 1/1.</text>
</comment>
<evidence type="ECO:0000313" key="15">
    <source>
        <dbReference type="EMBL" id="CAG6748607.1"/>
    </source>
</evidence>
<dbReference type="InterPro" id="IPR005999">
    <property type="entry name" value="Glycerol_kin"/>
</dbReference>
<dbReference type="InterPro" id="IPR018485">
    <property type="entry name" value="FGGY_C"/>
</dbReference>
<keyword evidence="5" id="KW-0547">Nucleotide-binding</keyword>
<dbReference type="InterPro" id="IPR042018">
    <property type="entry name" value="GK1-3_metazoan-type"/>
</dbReference>
<dbReference type="Gene3D" id="3.30.420.40">
    <property type="match status" value="2"/>
</dbReference>
<dbReference type="FunFam" id="3.30.420.40:FF:000177">
    <property type="entry name" value="Glycerol kinase"/>
    <property type="match status" value="1"/>
</dbReference>
<keyword evidence="8" id="KW-0067">ATP-binding</keyword>
<proteinExistence type="inferred from homology"/>
<dbReference type="PANTHER" id="PTHR10196">
    <property type="entry name" value="SUGAR KINASE"/>
    <property type="match status" value="1"/>
</dbReference>
<dbReference type="InterPro" id="IPR018484">
    <property type="entry name" value="FGGY_N"/>
</dbReference>
<dbReference type="InterPro" id="IPR000577">
    <property type="entry name" value="Carb_kinase_FGGY"/>
</dbReference>
<protein>
    <recommendedName>
        <fullName evidence="11">Probable glycerol kinase</fullName>
        <ecNumber evidence="3">2.7.1.30</ecNumber>
    </recommendedName>
    <alternativeName>
        <fullName evidence="9">ATP:glycerol 3-phosphotransferase</fullName>
    </alternativeName>
</protein>
<sequence length="514" mass="55456">MSESAIEALILSTSTMKSQYGPLVGAIDEGTSSCRFIVFSASTGKLVAKHQIALSQSFPNEGWVEQDPMEILSVVNGTMEACVEKLKDQGIEPSDIVAVGLTNQRESTIVWDKLTGEPLYNSIVWSDARTTVTLDKILEVVPNKNKNYLAPLCGLPLSPYFSALKINWLMNNVPKVKQAIDEGRCCFGTVDTWVIWNLTGGKDGGKYVTDVSNASRTMLMNIETLQWDPMLCGFFTIPMDILPTICSSSEIYGYFAAGSLKGIPISGCIGDQNAALLGQNCLKPGLAKSTYGTGGFLLYNTGTHRVMSRQGLLTTVGYKLGDEPAIYALEGSVAVAGAAINWMRDNMGLISGVDEVETLADSHRHTGDVYFVPAFSGLYAPYWQPDARGILCGITEDTTKGHIVLAALEAICFQTCDILEAMRKDAGISLINLQVDGGMTANNHLMQIQADLCGIPVVRPQMVETTALGAAMAAGYAEGVKVWDLENSSSQFDTFTPKITDAGRKIRSSRYLGP</sequence>
<dbReference type="EMBL" id="HBUF01519831">
    <property type="protein sequence ID" value="CAG6748608.1"/>
    <property type="molecule type" value="Transcribed_RNA"/>
</dbReference>
<evidence type="ECO:0000256" key="8">
    <source>
        <dbReference type="ARBA" id="ARBA00022840"/>
    </source>
</evidence>
<dbReference type="EMBL" id="HBUF01519830">
    <property type="protein sequence ID" value="CAG6748607.1"/>
    <property type="molecule type" value="Transcribed_RNA"/>
</dbReference>
<feature type="domain" description="Carbohydrate kinase FGGY C-terminal" evidence="14">
    <location>
        <begin position="288"/>
        <end position="477"/>
    </location>
</feature>
<dbReference type="GO" id="GO:0004370">
    <property type="term" value="F:glycerol kinase activity"/>
    <property type="evidence" value="ECO:0007669"/>
    <property type="project" value="UniProtKB-EC"/>
</dbReference>
<evidence type="ECO:0000256" key="7">
    <source>
        <dbReference type="ARBA" id="ARBA00022798"/>
    </source>
</evidence>
<dbReference type="NCBIfam" id="NF000756">
    <property type="entry name" value="PRK00047.1"/>
    <property type="match status" value="1"/>
</dbReference>
<dbReference type="PANTHER" id="PTHR10196:SF69">
    <property type="entry name" value="GLYCEROL KINASE"/>
    <property type="match status" value="1"/>
</dbReference>
<dbReference type="SUPFAM" id="SSF53067">
    <property type="entry name" value="Actin-like ATPase domain"/>
    <property type="match status" value="2"/>
</dbReference>
<dbReference type="FunFam" id="3.30.420.40:FF:000108">
    <property type="entry name" value="Glycerol kinase, glycosomal"/>
    <property type="match status" value="1"/>
</dbReference>
<dbReference type="PIRSF" id="PIRSF000538">
    <property type="entry name" value="GlpK"/>
    <property type="match status" value="1"/>
</dbReference>
<evidence type="ECO:0000256" key="1">
    <source>
        <dbReference type="ARBA" id="ARBA00005190"/>
    </source>
</evidence>
<evidence type="ECO:0000256" key="3">
    <source>
        <dbReference type="ARBA" id="ARBA00012099"/>
    </source>
</evidence>
<dbReference type="GO" id="GO:0005524">
    <property type="term" value="F:ATP binding"/>
    <property type="evidence" value="ECO:0007669"/>
    <property type="project" value="UniProtKB-KW"/>
</dbReference>
<dbReference type="GO" id="GO:0046167">
    <property type="term" value="P:glycerol-3-phosphate biosynthetic process"/>
    <property type="evidence" value="ECO:0007669"/>
    <property type="project" value="TreeGrafter"/>
</dbReference>
<dbReference type="EC" id="2.7.1.30" evidence="3"/>
<organism evidence="15">
    <name type="scientific">Cacopsylla melanoneura</name>
    <dbReference type="NCBI Taxonomy" id="428564"/>
    <lineage>
        <taxon>Eukaryota</taxon>
        <taxon>Metazoa</taxon>
        <taxon>Ecdysozoa</taxon>
        <taxon>Arthropoda</taxon>
        <taxon>Hexapoda</taxon>
        <taxon>Insecta</taxon>
        <taxon>Pterygota</taxon>
        <taxon>Neoptera</taxon>
        <taxon>Paraneoptera</taxon>
        <taxon>Hemiptera</taxon>
        <taxon>Sternorrhyncha</taxon>
        <taxon>Psylloidea</taxon>
        <taxon>Psyllidae</taxon>
        <taxon>Psyllinae</taxon>
        <taxon>Cacopsylla</taxon>
    </lineage>
</organism>
<evidence type="ECO:0000256" key="4">
    <source>
        <dbReference type="ARBA" id="ARBA00022679"/>
    </source>
</evidence>
<dbReference type="InterPro" id="IPR018483">
    <property type="entry name" value="Carb_kinase_FGGY_CS"/>
</dbReference>
<dbReference type="Pfam" id="PF02782">
    <property type="entry name" value="FGGY_C"/>
    <property type="match status" value="1"/>
</dbReference>
<reference evidence="15" key="1">
    <citation type="submission" date="2021-05" db="EMBL/GenBank/DDBJ databases">
        <authorList>
            <person name="Alioto T."/>
            <person name="Alioto T."/>
            <person name="Gomez Garrido J."/>
        </authorList>
    </citation>
    <scope>NUCLEOTIDE SEQUENCE</scope>
</reference>
<accession>A0A8D8ZJI6</accession>
<keyword evidence="4 12" id="KW-0808">Transferase</keyword>
<dbReference type="NCBIfam" id="TIGR01311">
    <property type="entry name" value="glycerol_kin"/>
    <property type="match status" value="1"/>
</dbReference>
<dbReference type="InterPro" id="IPR043129">
    <property type="entry name" value="ATPase_NBD"/>
</dbReference>
<dbReference type="GO" id="GO:0006641">
    <property type="term" value="P:triglyceride metabolic process"/>
    <property type="evidence" value="ECO:0007669"/>
    <property type="project" value="TreeGrafter"/>
</dbReference>
<dbReference type="CDD" id="cd07792">
    <property type="entry name" value="ASKHA_NBD_FGGY_GK1-3-like"/>
    <property type="match status" value="1"/>
</dbReference>